<keyword evidence="1" id="KW-0812">Transmembrane</keyword>
<sequence length="233" mass="27183">MADTINELTLKLTRYFLDQIETINAVSISGFIAYLTLLLLNAGLQGQSKYDLSNFLDCNYSYLEFSFAKNVFEYECINFLTMAEFMTVGKVKSAIFHSKPIVETFKRIANEIYGIEVINIDPVWEEHQRHAINEWAKSIVEVPFHYILFRPFNIDLRLLIINEYLVRFKWFTPANKGYTRYGTFTNANSRPIKVRMMRMVDMFHYHNDSEIKASVVFVKLETDGIFGRCGSTI</sequence>
<dbReference type="Pfam" id="PF00079">
    <property type="entry name" value="Serpin"/>
    <property type="match status" value="1"/>
</dbReference>
<dbReference type="EMBL" id="JWZT01002816">
    <property type="protein sequence ID" value="KII68539.1"/>
    <property type="molecule type" value="Genomic_DNA"/>
</dbReference>
<organism evidence="3 4">
    <name type="scientific">Thelohanellus kitauei</name>
    <name type="common">Myxosporean</name>
    <dbReference type="NCBI Taxonomy" id="669202"/>
    <lineage>
        <taxon>Eukaryota</taxon>
        <taxon>Metazoa</taxon>
        <taxon>Cnidaria</taxon>
        <taxon>Myxozoa</taxon>
        <taxon>Myxosporea</taxon>
        <taxon>Bivalvulida</taxon>
        <taxon>Platysporina</taxon>
        <taxon>Myxobolidae</taxon>
        <taxon>Thelohanellus</taxon>
    </lineage>
</organism>
<evidence type="ECO:0000256" key="1">
    <source>
        <dbReference type="SAM" id="Phobius"/>
    </source>
</evidence>
<dbReference type="Gene3D" id="2.30.39.10">
    <property type="entry name" value="Alpha-1-antitrypsin, domain 1"/>
    <property type="match status" value="1"/>
</dbReference>
<gene>
    <name evidence="3" type="ORF">RF11_09913</name>
</gene>
<name>A0A0C2ISX3_THEKT</name>
<reference evidence="3 4" key="1">
    <citation type="journal article" date="2014" name="Genome Biol. Evol.">
        <title>The genome of the myxosporean Thelohanellus kitauei shows adaptations to nutrient acquisition within its fish host.</title>
        <authorList>
            <person name="Yang Y."/>
            <person name="Xiong J."/>
            <person name="Zhou Z."/>
            <person name="Huo F."/>
            <person name="Miao W."/>
            <person name="Ran C."/>
            <person name="Liu Y."/>
            <person name="Zhang J."/>
            <person name="Feng J."/>
            <person name="Wang M."/>
            <person name="Wang M."/>
            <person name="Wang L."/>
            <person name="Yao B."/>
        </authorList>
    </citation>
    <scope>NUCLEOTIDE SEQUENCE [LARGE SCALE GENOMIC DNA]</scope>
    <source>
        <strain evidence="3">Wuqing</strain>
    </source>
</reference>
<dbReference type="Gene3D" id="3.30.497.10">
    <property type="entry name" value="Antithrombin, subunit I, domain 2"/>
    <property type="match status" value="1"/>
</dbReference>
<dbReference type="SUPFAM" id="SSF56574">
    <property type="entry name" value="Serpins"/>
    <property type="match status" value="1"/>
</dbReference>
<dbReference type="InterPro" id="IPR036186">
    <property type="entry name" value="Serpin_sf"/>
</dbReference>
<feature type="transmembrane region" description="Helical" evidence="1">
    <location>
        <begin position="20"/>
        <end position="40"/>
    </location>
</feature>
<feature type="domain" description="Serpin" evidence="2">
    <location>
        <begin position="5"/>
        <end position="220"/>
    </location>
</feature>
<dbReference type="OrthoDB" id="678831at2759"/>
<proteinExistence type="predicted"/>
<dbReference type="InterPro" id="IPR042185">
    <property type="entry name" value="Serpin_sf_2"/>
</dbReference>
<keyword evidence="1" id="KW-0472">Membrane</keyword>
<dbReference type="AlphaFoldDB" id="A0A0C2ISX3"/>
<accession>A0A0C2ISX3</accession>
<dbReference type="InterPro" id="IPR042178">
    <property type="entry name" value="Serpin_sf_1"/>
</dbReference>
<evidence type="ECO:0000259" key="2">
    <source>
        <dbReference type="Pfam" id="PF00079"/>
    </source>
</evidence>
<keyword evidence="4" id="KW-1185">Reference proteome</keyword>
<comment type="caution">
    <text evidence="3">The sequence shown here is derived from an EMBL/GenBank/DDBJ whole genome shotgun (WGS) entry which is preliminary data.</text>
</comment>
<dbReference type="InterPro" id="IPR023796">
    <property type="entry name" value="Serpin_dom"/>
</dbReference>
<evidence type="ECO:0000313" key="3">
    <source>
        <dbReference type="EMBL" id="KII68539.1"/>
    </source>
</evidence>
<dbReference type="Proteomes" id="UP000031668">
    <property type="component" value="Unassembled WGS sequence"/>
</dbReference>
<evidence type="ECO:0000313" key="4">
    <source>
        <dbReference type="Proteomes" id="UP000031668"/>
    </source>
</evidence>
<protein>
    <recommendedName>
        <fullName evidence="2">Serpin domain-containing protein</fullName>
    </recommendedName>
</protein>
<keyword evidence="1" id="KW-1133">Transmembrane helix</keyword>